<evidence type="ECO:0000313" key="3">
    <source>
        <dbReference type="Proteomes" id="UP000475214"/>
    </source>
</evidence>
<protein>
    <submittedName>
        <fullName evidence="2">Uncharacterized protein</fullName>
    </submittedName>
</protein>
<keyword evidence="1" id="KW-1133">Transmembrane helix</keyword>
<feature type="transmembrane region" description="Helical" evidence="1">
    <location>
        <begin position="338"/>
        <end position="363"/>
    </location>
</feature>
<gene>
    <name evidence="2" type="ORF">G1H10_03275</name>
</gene>
<keyword evidence="1" id="KW-0812">Transmembrane</keyword>
<dbReference type="SUPFAM" id="SSF53474">
    <property type="entry name" value="alpha/beta-Hydrolases"/>
    <property type="match status" value="1"/>
</dbReference>
<feature type="transmembrane region" description="Helical" evidence="1">
    <location>
        <begin position="455"/>
        <end position="476"/>
    </location>
</feature>
<dbReference type="EMBL" id="JAAGOA010000002">
    <property type="protein sequence ID" value="NED99184.1"/>
    <property type="molecule type" value="Genomic_DNA"/>
</dbReference>
<dbReference type="AlphaFoldDB" id="A0A6L9S147"/>
<dbReference type="PANTHER" id="PTHR43265:SF1">
    <property type="entry name" value="ESTERASE ESTD"/>
    <property type="match status" value="1"/>
</dbReference>
<dbReference type="Proteomes" id="UP000475214">
    <property type="component" value="Unassembled WGS sequence"/>
</dbReference>
<feature type="transmembrane region" description="Helical" evidence="1">
    <location>
        <begin position="420"/>
        <end position="443"/>
    </location>
</feature>
<dbReference type="Gene3D" id="3.40.50.1820">
    <property type="entry name" value="alpha/beta hydrolase"/>
    <property type="match status" value="1"/>
</dbReference>
<keyword evidence="1" id="KW-0472">Membrane</keyword>
<keyword evidence="3" id="KW-1185">Reference proteome</keyword>
<dbReference type="PANTHER" id="PTHR43265">
    <property type="entry name" value="ESTERASE ESTD"/>
    <property type="match status" value="1"/>
</dbReference>
<sequence>MASVSAAGVAVLSLLGDLLAPKPSWQPRPYALPPLTDSIAVADAVEETEPARQYDVHREETTVDVVGGELSATVFSPDAPGRFPAVAFVHGAGAGHGESHFWLGEQFARAGIVAVAYDKRDDYSYFWNRDFDQLAEDAIAVVNMMRARSDVDPERAGLWGLSEGGRVVPLAASRSDDVGFVITVGGAVNGPLRNTAWSVHEGLAADDAPEGARSLAVHVLGGGYLFTLHLDPPPGVWSRVHQPALVIYGNDDYLVPPAESSRVIVDDLRAGGNTEYAVRFFADADHGLRQDGGPAPGYVHTMTDWITRLPDTSAAAETVAGALPVQRYASTVVPKAPWYGGVYALAATVVLTVVGAAAIPAVMRRRIRAASAPGWSMTDRSARWATRAAVGAFATLWAYIGVLIGLGYTRNGATVVYQLGWGLVRAASLAAVVLAAVMLIRAVRGGSGLGRAHRVVLASRSGVVVLLLLNLAYWGIFAPQW</sequence>
<accession>A0A6L9S147</accession>
<organism evidence="2 3">
    <name type="scientific">Phytoactinopolyspora halotolerans</name>
    <dbReference type="NCBI Taxonomy" id="1981512"/>
    <lineage>
        <taxon>Bacteria</taxon>
        <taxon>Bacillati</taxon>
        <taxon>Actinomycetota</taxon>
        <taxon>Actinomycetes</taxon>
        <taxon>Jiangellales</taxon>
        <taxon>Jiangellaceae</taxon>
        <taxon>Phytoactinopolyspora</taxon>
    </lineage>
</organism>
<feature type="transmembrane region" description="Helical" evidence="1">
    <location>
        <begin position="384"/>
        <end position="408"/>
    </location>
</feature>
<reference evidence="2 3" key="1">
    <citation type="submission" date="2020-02" db="EMBL/GenBank/DDBJ databases">
        <authorList>
            <person name="Li X.-J."/>
            <person name="Han X.-M."/>
        </authorList>
    </citation>
    <scope>NUCLEOTIDE SEQUENCE [LARGE SCALE GENOMIC DNA]</scope>
    <source>
        <strain evidence="2 3">CCTCC AB 2017055</strain>
    </source>
</reference>
<comment type="caution">
    <text evidence="2">The sequence shown here is derived from an EMBL/GenBank/DDBJ whole genome shotgun (WGS) entry which is preliminary data.</text>
</comment>
<dbReference type="GO" id="GO:0052689">
    <property type="term" value="F:carboxylic ester hydrolase activity"/>
    <property type="evidence" value="ECO:0007669"/>
    <property type="project" value="TreeGrafter"/>
</dbReference>
<dbReference type="InterPro" id="IPR053145">
    <property type="entry name" value="AB_hydrolase_Est10"/>
</dbReference>
<evidence type="ECO:0000256" key="1">
    <source>
        <dbReference type="SAM" id="Phobius"/>
    </source>
</evidence>
<dbReference type="InterPro" id="IPR029058">
    <property type="entry name" value="AB_hydrolase_fold"/>
</dbReference>
<evidence type="ECO:0000313" key="2">
    <source>
        <dbReference type="EMBL" id="NED99184.1"/>
    </source>
</evidence>
<name>A0A6L9S147_9ACTN</name>
<proteinExistence type="predicted"/>